<protein>
    <submittedName>
        <fullName evidence="1">Lactococcin 972 family bacteriocin</fullName>
    </submittedName>
</protein>
<name>A0A841YHR0_9LIST</name>
<evidence type="ECO:0000313" key="1">
    <source>
        <dbReference type="EMBL" id="MBC1399806.1"/>
    </source>
</evidence>
<dbReference type="EMBL" id="JAARPY010000018">
    <property type="protein sequence ID" value="MBC1399806.1"/>
    <property type="molecule type" value="Genomic_DNA"/>
</dbReference>
<gene>
    <name evidence="1" type="ORF">HB844_13155</name>
</gene>
<dbReference type="InterPro" id="IPR006540">
    <property type="entry name" value="Lactococcin_972"/>
</dbReference>
<dbReference type="NCBIfam" id="TIGR01653">
    <property type="entry name" value="lactococcin_972"/>
    <property type="match status" value="1"/>
</dbReference>
<dbReference type="Proteomes" id="UP000571128">
    <property type="component" value="Unassembled WGS sequence"/>
</dbReference>
<sequence length="138" mass="15317">MKNKSFIFILSLIMVGVIGITPISTVSAKTIEVSPKLVSTKSLAYSPLYGYGVTLNETLNSTPLDVVSMSNSTRASDSWQYGHNANYHYSNYYHPSRTHTSSVVKSSSNRSTSRAYAGQWSKASIWATTGVNYYYNYE</sequence>
<dbReference type="RefSeq" id="WP_185338763.1">
    <property type="nucleotide sequence ID" value="NZ_JAARPY010000018.1"/>
</dbReference>
<dbReference type="Gene3D" id="2.60.40.2850">
    <property type="match status" value="1"/>
</dbReference>
<accession>A0A841YHR0</accession>
<proteinExistence type="predicted"/>
<reference evidence="1 2" key="1">
    <citation type="submission" date="2020-03" db="EMBL/GenBank/DDBJ databases">
        <title>Soil Listeria distribution.</title>
        <authorList>
            <person name="Liao J."/>
            <person name="Wiedmann M."/>
        </authorList>
    </citation>
    <scope>NUCLEOTIDE SEQUENCE [LARGE SCALE GENOMIC DNA]</scope>
    <source>
        <strain evidence="1 2">FSL L7-1645</strain>
    </source>
</reference>
<dbReference type="AlphaFoldDB" id="A0A841YHR0"/>
<dbReference type="Pfam" id="PF09683">
    <property type="entry name" value="Lactococcin_972"/>
    <property type="match status" value="1"/>
</dbReference>
<evidence type="ECO:0000313" key="2">
    <source>
        <dbReference type="Proteomes" id="UP000571128"/>
    </source>
</evidence>
<comment type="caution">
    <text evidence="1">The sequence shown here is derived from an EMBL/GenBank/DDBJ whole genome shotgun (WGS) entry which is preliminary data.</text>
</comment>
<organism evidence="1 2">
    <name type="scientific">Listeria fleischmannii</name>
    <dbReference type="NCBI Taxonomy" id="1069827"/>
    <lineage>
        <taxon>Bacteria</taxon>
        <taxon>Bacillati</taxon>
        <taxon>Bacillota</taxon>
        <taxon>Bacilli</taxon>
        <taxon>Bacillales</taxon>
        <taxon>Listeriaceae</taxon>
        <taxon>Listeria</taxon>
    </lineage>
</organism>